<proteinExistence type="predicted"/>
<name>A0ABQ7H9W1_DUNSA</name>
<evidence type="ECO:0000256" key="1">
    <source>
        <dbReference type="SAM" id="MobiDB-lite"/>
    </source>
</evidence>
<sequence>MLPLKSPLHGHCPQQGPPARTLLPKSMSMQSHIHQGRSRRISSHTLILSSQRTGAQGGDADSPSARNPQGHGNWLHQLLAQPMIAKLVQQIPQIVKAAQEQVLLFVCFGVAAAVTLIGWAKGSSMHRDKPYVFNVKFPEAEGIEAGVPLRLKGVRVGEVQDVAVDMHTGVTAQVEVFLGQTLIPKHPNVKIEYNRTGMMSPEPFIDVSVPSRASPYAMRTPSRKAAQPQEGQQSERHVDTADAAAAVAASPSRSVDSAAGEDALSSNEAQHGSETGTEDASVSEEDQRQLPQRSQGVQGGAQVKQATSTPDKQAGARASLPTPSPDITQGEFIQPGDVVEGSIGGSTDILTRMTVKHNRGPPGSGKIQLQR</sequence>
<dbReference type="PANTHER" id="PTHR34675">
    <property type="entry name" value="PROTEIN TRIGALACTOSYLDIACYLGLYCEROL 2, CHLOROPLASTIC"/>
    <property type="match status" value="1"/>
</dbReference>
<organism evidence="3 4">
    <name type="scientific">Dunaliella salina</name>
    <name type="common">Green alga</name>
    <name type="synonym">Protococcus salinus</name>
    <dbReference type="NCBI Taxonomy" id="3046"/>
    <lineage>
        <taxon>Eukaryota</taxon>
        <taxon>Viridiplantae</taxon>
        <taxon>Chlorophyta</taxon>
        <taxon>core chlorophytes</taxon>
        <taxon>Chlorophyceae</taxon>
        <taxon>CS clade</taxon>
        <taxon>Chlamydomonadales</taxon>
        <taxon>Dunaliellaceae</taxon>
        <taxon>Dunaliella</taxon>
    </lineage>
</organism>
<feature type="region of interest" description="Disordered" evidence="1">
    <location>
        <begin position="1"/>
        <end position="23"/>
    </location>
</feature>
<dbReference type="EMBL" id="MU069439">
    <property type="protein sequence ID" value="KAF5843615.1"/>
    <property type="molecule type" value="Genomic_DNA"/>
</dbReference>
<feature type="region of interest" description="Disordered" evidence="1">
    <location>
        <begin position="50"/>
        <end position="72"/>
    </location>
</feature>
<comment type="caution">
    <text evidence="3">The sequence shown here is derived from an EMBL/GenBank/DDBJ whole genome shotgun (WGS) entry which is preliminary data.</text>
</comment>
<accession>A0ABQ7H9W1</accession>
<evidence type="ECO:0000313" key="4">
    <source>
        <dbReference type="Proteomes" id="UP000815325"/>
    </source>
</evidence>
<evidence type="ECO:0000259" key="2">
    <source>
        <dbReference type="Pfam" id="PF02470"/>
    </source>
</evidence>
<evidence type="ECO:0000313" key="3">
    <source>
        <dbReference type="EMBL" id="KAF5843615.1"/>
    </source>
</evidence>
<dbReference type="InterPro" id="IPR003399">
    <property type="entry name" value="Mce/MlaD"/>
</dbReference>
<dbReference type="Pfam" id="PF02470">
    <property type="entry name" value="MlaD"/>
    <property type="match status" value="1"/>
</dbReference>
<protein>
    <recommendedName>
        <fullName evidence="2">Mce/MlaD domain-containing protein</fullName>
    </recommendedName>
</protein>
<feature type="domain" description="Mce/MlaD" evidence="2">
    <location>
        <begin position="130"/>
        <end position="207"/>
    </location>
</feature>
<reference evidence="3" key="1">
    <citation type="submission" date="2017-08" db="EMBL/GenBank/DDBJ databases">
        <authorList>
            <person name="Polle J.E."/>
            <person name="Barry K."/>
            <person name="Cushman J."/>
            <person name="Schmutz J."/>
            <person name="Tran D."/>
            <person name="Hathwaick L.T."/>
            <person name="Yim W.C."/>
            <person name="Jenkins J."/>
            <person name="Mckie-Krisberg Z.M."/>
            <person name="Prochnik S."/>
            <person name="Lindquist E."/>
            <person name="Dockter R.B."/>
            <person name="Adam C."/>
            <person name="Molina H."/>
            <person name="Bunkerborg J."/>
            <person name="Jin E."/>
            <person name="Buchheim M."/>
            <person name="Magnuson J."/>
        </authorList>
    </citation>
    <scope>NUCLEOTIDE SEQUENCE</scope>
    <source>
        <strain evidence="3">CCAP 19/18</strain>
    </source>
</reference>
<feature type="region of interest" description="Disordered" evidence="1">
    <location>
        <begin position="214"/>
        <end position="344"/>
    </location>
</feature>
<feature type="compositionally biased region" description="Polar residues" evidence="1">
    <location>
        <begin position="264"/>
        <end position="280"/>
    </location>
</feature>
<feature type="compositionally biased region" description="Low complexity" evidence="1">
    <location>
        <begin position="241"/>
        <end position="258"/>
    </location>
</feature>
<keyword evidence="4" id="KW-1185">Reference proteome</keyword>
<dbReference type="PANTHER" id="PTHR34675:SF1">
    <property type="entry name" value="PROTEIN TRIGALACTOSYLDIACYLGLYCEROL 2, CHLOROPLASTIC"/>
    <property type="match status" value="1"/>
</dbReference>
<gene>
    <name evidence="3" type="ORF">DUNSADRAFT_10790</name>
</gene>
<dbReference type="InterPro" id="IPR039342">
    <property type="entry name" value="TGD2-like"/>
</dbReference>
<dbReference type="Proteomes" id="UP000815325">
    <property type="component" value="Unassembled WGS sequence"/>
</dbReference>